<dbReference type="AlphaFoldDB" id="A0A0F5FXS5"/>
<dbReference type="PATRIC" id="fig|443610.3.peg.3340"/>
<dbReference type="OrthoDB" id="9895296at2"/>
<accession>A0A0F5FXS5</accession>
<organism evidence="1 2">
    <name type="scientific">Devosia geojensis</name>
    <dbReference type="NCBI Taxonomy" id="443610"/>
    <lineage>
        <taxon>Bacteria</taxon>
        <taxon>Pseudomonadati</taxon>
        <taxon>Pseudomonadota</taxon>
        <taxon>Alphaproteobacteria</taxon>
        <taxon>Hyphomicrobiales</taxon>
        <taxon>Devosiaceae</taxon>
        <taxon>Devosia</taxon>
    </lineage>
</organism>
<dbReference type="STRING" id="443610.VE25_04285"/>
<sequence length="67" mass="7622">MIPAPYDFKDIDRNVGIHPSVAAEIAAARERDGVQAAPTRMQVFKGLLRRMILVRRPRQDWSHVPAE</sequence>
<keyword evidence="2" id="KW-1185">Reference proteome</keyword>
<evidence type="ECO:0000313" key="2">
    <source>
        <dbReference type="Proteomes" id="UP000033632"/>
    </source>
</evidence>
<dbReference type="EMBL" id="JZEX01000053">
    <property type="protein sequence ID" value="KKB12987.1"/>
    <property type="molecule type" value="Genomic_DNA"/>
</dbReference>
<evidence type="ECO:0000313" key="1">
    <source>
        <dbReference type="EMBL" id="KKB12987.1"/>
    </source>
</evidence>
<name>A0A0F5FXS5_9HYPH</name>
<reference evidence="1 2" key="1">
    <citation type="submission" date="2015-03" db="EMBL/GenBank/DDBJ databases">
        <authorList>
            <person name="Hassan Y.I."/>
            <person name="Lepp D."/>
            <person name="Li X.-Z."/>
            <person name="Zhou T."/>
        </authorList>
    </citation>
    <scope>NUCLEOTIDE SEQUENCE [LARGE SCALE GENOMIC DNA]</scope>
    <source>
        <strain evidence="1 2">BD-c194</strain>
    </source>
</reference>
<comment type="caution">
    <text evidence="1">The sequence shown here is derived from an EMBL/GenBank/DDBJ whole genome shotgun (WGS) entry which is preliminary data.</text>
</comment>
<proteinExistence type="predicted"/>
<protein>
    <submittedName>
        <fullName evidence="1">Uncharacterized protein</fullName>
    </submittedName>
</protein>
<gene>
    <name evidence="1" type="ORF">VE25_04285</name>
</gene>
<dbReference type="RefSeq" id="WP_046107362.1">
    <property type="nucleotide sequence ID" value="NZ_JZEX01000053.1"/>
</dbReference>
<dbReference type="Proteomes" id="UP000033632">
    <property type="component" value="Unassembled WGS sequence"/>
</dbReference>